<protein>
    <submittedName>
        <fullName evidence="1">Uncharacterized protein</fullName>
    </submittedName>
</protein>
<comment type="caution">
    <text evidence="1">The sequence shown here is derived from an EMBL/GenBank/DDBJ whole genome shotgun (WGS) entry which is preliminary data.</text>
</comment>
<dbReference type="EMBL" id="WIGN01000131">
    <property type="protein sequence ID" value="KAF6807725.1"/>
    <property type="molecule type" value="Genomic_DNA"/>
</dbReference>
<proteinExistence type="predicted"/>
<reference evidence="1 2" key="1">
    <citation type="journal article" date="2020" name="Phytopathology">
        <title>Genome Sequence Resources of Colletotrichum truncatum, C. plurivorum, C. musicola, and C. sojae: Four Species Pathogenic to Soybean (Glycine max).</title>
        <authorList>
            <person name="Rogerio F."/>
            <person name="Boufleur T.R."/>
            <person name="Ciampi-Guillardi M."/>
            <person name="Sukno S.A."/>
            <person name="Thon M.R."/>
            <person name="Massola Junior N.S."/>
            <person name="Baroncelli R."/>
        </authorList>
    </citation>
    <scope>NUCLEOTIDE SEQUENCE [LARGE SCALE GENOMIC DNA]</scope>
    <source>
        <strain evidence="1 2">LFN0009</strain>
    </source>
</reference>
<name>A0A8H6MTJ6_9PEZI</name>
<keyword evidence="2" id="KW-1185">Reference proteome</keyword>
<accession>A0A8H6MTJ6</accession>
<organism evidence="1 2">
    <name type="scientific">Colletotrichum sojae</name>
    <dbReference type="NCBI Taxonomy" id="2175907"/>
    <lineage>
        <taxon>Eukaryota</taxon>
        <taxon>Fungi</taxon>
        <taxon>Dikarya</taxon>
        <taxon>Ascomycota</taxon>
        <taxon>Pezizomycotina</taxon>
        <taxon>Sordariomycetes</taxon>
        <taxon>Hypocreomycetidae</taxon>
        <taxon>Glomerellales</taxon>
        <taxon>Glomerellaceae</taxon>
        <taxon>Colletotrichum</taxon>
        <taxon>Colletotrichum orchidearum species complex</taxon>
    </lineage>
</organism>
<dbReference type="AlphaFoldDB" id="A0A8H6MTJ6"/>
<dbReference type="Proteomes" id="UP000652219">
    <property type="component" value="Unassembled WGS sequence"/>
</dbReference>
<sequence>MACFVLAFFANHGATDCDILSNRRSARRGPRSFNIPVTHSSRASGLKASFMPLRHAHAAPFGRTTKTRVVGRCFGGLFGYGQRSVIDRKHDPAIPIRSTSDCENQGSVEKSGGKLHDLERVYSSDDANCENNRCGQSLPVAFLVRSVPVNSRSGAGHPSGVASLVLLSIQPASCLDESRRIRDKSSGR</sequence>
<gene>
    <name evidence="1" type="ORF">CSOJ01_08005</name>
</gene>
<evidence type="ECO:0000313" key="2">
    <source>
        <dbReference type="Proteomes" id="UP000652219"/>
    </source>
</evidence>
<evidence type="ECO:0000313" key="1">
    <source>
        <dbReference type="EMBL" id="KAF6807725.1"/>
    </source>
</evidence>